<dbReference type="InterPro" id="IPR032675">
    <property type="entry name" value="LRR_dom_sf"/>
</dbReference>
<protein>
    <recommendedName>
        <fullName evidence="4">Leucine-rich repeat-containing N-terminal plant-type domain-containing protein</fullName>
    </recommendedName>
</protein>
<comment type="caution">
    <text evidence="2">The sequence shown here is derived from an EMBL/GenBank/DDBJ whole genome shotgun (WGS) entry which is preliminary data.</text>
</comment>
<dbReference type="SUPFAM" id="SSF52058">
    <property type="entry name" value="L domain-like"/>
    <property type="match status" value="1"/>
</dbReference>
<dbReference type="PANTHER" id="PTHR48010:SF55">
    <property type="entry name" value="OS01G0607900 PROTEIN"/>
    <property type="match status" value="1"/>
</dbReference>
<feature type="non-terminal residue" evidence="2">
    <location>
        <position position="1"/>
    </location>
</feature>
<dbReference type="EMBL" id="JAGKQM010000019">
    <property type="protein sequence ID" value="KAH0860692.1"/>
    <property type="molecule type" value="Genomic_DNA"/>
</dbReference>
<evidence type="ECO:0000256" key="1">
    <source>
        <dbReference type="SAM" id="SignalP"/>
    </source>
</evidence>
<keyword evidence="3" id="KW-1185">Reference proteome</keyword>
<feature type="signal peptide" evidence="1">
    <location>
        <begin position="1"/>
        <end position="25"/>
    </location>
</feature>
<keyword evidence="1" id="KW-0732">Signal</keyword>
<dbReference type="Pfam" id="PF00560">
    <property type="entry name" value="LRR_1"/>
    <property type="match status" value="2"/>
</dbReference>
<proteinExistence type="predicted"/>
<gene>
    <name evidence="2" type="ORF">HID58_088953</name>
</gene>
<dbReference type="InterPro" id="IPR001611">
    <property type="entry name" value="Leu-rich_rpt"/>
</dbReference>
<dbReference type="PANTHER" id="PTHR48010">
    <property type="entry name" value="OS05G0588300 PROTEIN"/>
    <property type="match status" value="1"/>
</dbReference>
<name>A0ABQ7XXN9_BRANA</name>
<sequence length="106" mass="11352">ISIQTLVANCFWFLLVSSFAGANKADTAGFICKFSGVTCWHIDENRVLSIKVTGFGLKGEFPVGIKQCSVLVGLELSRNNFSGVLPTNIGSLVPSLTTLDLSDNQL</sequence>
<dbReference type="PRINTS" id="PR00019">
    <property type="entry name" value="LEURICHRPT"/>
</dbReference>
<dbReference type="InterPro" id="IPR050994">
    <property type="entry name" value="At_inactive_RLKs"/>
</dbReference>
<dbReference type="Gene3D" id="3.80.10.10">
    <property type="entry name" value="Ribonuclease Inhibitor"/>
    <property type="match status" value="1"/>
</dbReference>
<reference evidence="2 3" key="1">
    <citation type="submission" date="2021-05" db="EMBL/GenBank/DDBJ databases">
        <title>Genome Assembly of Synthetic Allotetraploid Brassica napus Reveals Homoeologous Exchanges between Subgenomes.</title>
        <authorList>
            <person name="Davis J.T."/>
        </authorList>
    </citation>
    <scope>NUCLEOTIDE SEQUENCE [LARGE SCALE GENOMIC DNA]</scope>
    <source>
        <strain evidence="3">cv. Da-Ae</strain>
        <tissue evidence="2">Seedling</tissue>
    </source>
</reference>
<evidence type="ECO:0000313" key="3">
    <source>
        <dbReference type="Proteomes" id="UP000824890"/>
    </source>
</evidence>
<organism evidence="2 3">
    <name type="scientific">Brassica napus</name>
    <name type="common">Rape</name>
    <dbReference type="NCBI Taxonomy" id="3708"/>
    <lineage>
        <taxon>Eukaryota</taxon>
        <taxon>Viridiplantae</taxon>
        <taxon>Streptophyta</taxon>
        <taxon>Embryophyta</taxon>
        <taxon>Tracheophyta</taxon>
        <taxon>Spermatophyta</taxon>
        <taxon>Magnoliopsida</taxon>
        <taxon>eudicotyledons</taxon>
        <taxon>Gunneridae</taxon>
        <taxon>Pentapetalae</taxon>
        <taxon>rosids</taxon>
        <taxon>malvids</taxon>
        <taxon>Brassicales</taxon>
        <taxon>Brassicaceae</taxon>
        <taxon>Brassiceae</taxon>
        <taxon>Brassica</taxon>
    </lineage>
</organism>
<dbReference type="Proteomes" id="UP000824890">
    <property type="component" value="Unassembled WGS sequence"/>
</dbReference>
<evidence type="ECO:0000313" key="2">
    <source>
        <dbReference type="EMBL" id="KAH0860692.1"/>
    </source>
</evidence>
<accession>A0ABQ7XXN9</accession>
<evidence type="ECO:0008006" key="4">
    <source>
        <dbReference type="Google" id="ProtNLM"/>
    </source>
</evidence>
<feature type="chain" id="PRO_5045633746" description="Leucine-rich repeat-containing N-terminal plant-type domain-containing protein" evidence="1">
    <location>
        <begin position="26"/>
        <end position="106"/>
    </location>
</feature>